<evidence type="ECO:0000259" key="11">
    <source>
        <dbReference type="PROSITE" id="PS50089"/>
    </source>
</evidence>
<dbReference type="SUPFAM" id="SSF57850">
    <property type="entry name" value="RING/U-box"/>
    <property type="match status" value="1"/>
</dbReference>
<dbReference type="InterPro" id="IPR001841">
    <property type="entry name" value="Znf_RING"/>
</dbReference>
<evidence type="ECO:0000256" key="10">
    <source>
        <dbReference type="SAM" id="MobiDB-lite"/>
    </source>
</evidence>
<dbReference type="InterPro" id="IPR044235">
    <property type="entry name" value="RNFT1/2"/>
</dbReference>
<sequence length="438" mass="47565">MDTEVDPGIAVTPTSPSTLRHVSVRDTSSAPPSAPPSRSSILNADPAGNANQRGLLRSLSSPLSLLFPRSASANAIATNTVRELAQDEGVSLLDADADVEQPARVAAPPRGNVDDSGLHPHDQLRSELRQLFRRFQNVLPFTVLLVLYLTYQHTKGIAGFVIGTIAIVTLDVRFREQVALKDKSSACSLLGIISVCVIDVFAISSLNGDLTPYDTFLKKLDDTQAGSLGEVLWAVMANDYILRFTGMTCKACVAITKLEKIAPICGRGPVSTVSSMYRRKRKLYALIEFTTIFLRTMVAAIPWCSYYQSCSSKVVADVFSLTYLGFKGYVLGGQAQKILAVLKSLVTFSLEFGAYVTPAALAEAGNPECSICYDTMQTPVQLRCTHMFCEECVCEWFDRERNCPLCRADVTPDAASQTAAEAKPLYLDGSTPLIPQLL</sequence>
<dbReference type="GO" id="GO:0008270">
    <property type="term" value="F:zinc ion binding"/>
    <property type="evidence" value="ECO:0007669"/>
    <property type="project" value="UniProtKB-KW"/>
</dbReference>
<keyword evidence="2" id="KW-0812">Transmembrane</keyword>
<feature type="region of interest" description="Disordered" evidence="10">
    <location>
        <begin position="1"/>
        <end position="53"/>
    </location>
</feature>
<evidence type="ECO:0000256" key="1">
    <source>
        <dbReference type="ARBA" id="ARBA00004141"/>
    </source>
</evidence>
<dbReference type="EMBL" id="JNBR01000013">
    <property type="protein sequence ID" value="OQS01140.1"/>
    <property type="molecule type" value="Genomic_DNA"/>
</dbReference>
<proteinExistence type="predicted"/>
<dbReference type="GO" id="GO:0016020">
    <property type="term" value="C:membrane"/>
    <property type="evidence" value="ECO:0007669"/>
    <property type="project" value="UniProtKB-SubCell"/>
</dbReference>
<dbReference type="PANTHER" id="PTHR15860:SF0">
    <property type="entry name" value="LP20373P"/>
    <property type="match status" value="1"/>
</dbReference>
<organism evidence="12 13">
    <name type="scientific">Achlya hypogyna</name>
    <name type="common">Oomycete</name>
    <name type="synonym">Protoachlya hypogyna</name>
    <dbReference type="NCBI Taxonomy" id="1202772"/>
    <lineage>
        <taxon>Eukaryota</taxon>
        <taxon>Sar</taxon>
        <taxon>Stramenopiles</taxon>
        <taxon>Oomycota</taxon>
        <taxon>Saprolegniomycetes</taxon>
        <taxon>Saprolegniales</taxon>
        <taxon>Achlyaceae</taxon>
        <taxon>Achlya</taxon>
    </lineage>
</organism>
<evidence type="ECO:0000256" key="8">
    <source>
        <dbReference type="ARBA" id="ARBA00023136"/>
    </source>
</evidence>
<dbReference type="SMART" id="SM00184">
    <property type="entry name" value="RING"/>
    <property type="match status" value="1"/>
</dbReference>
<evidence type="ECO:0000256" key="9">
    <source>
        <dbReference type="PROSITE-ProRule" id="PRU00175"/>
    </source>
</evidence>
<dbReference type="Proteomes" id="UP000243579">
    <property type="component" value="Unassembled WGS sequence"/>
</dbReference>
<dbReference type="Pfam" id="PF13920">
    <property type="entry name" value="zf-C3HC4_3"/>
    <property type="match status" value="1"/>
</dbReference>
<dbReference type="InterPro" id="IPR013083">
    <property type="entry name" value="Znf_RING/FYVE/PHD"/>
</dbReference>
<dbReference type="PROSITE" id="PS50089">
    <property type="entry name" value="ZF_RING_2"/>
    <property type="match status" value="1"/>
</dbReference>
<evidence type="ECO:0000313" key="12">
    <source>
        <dbReference type="EMBL" id="OQS01140.1"/>
    </source>
</evidence>
<keyword evidence="4 9" id="KW-0863">Zinc-finger</keyword>
<evidence type="ECO:0000256" key="4">
    <source>
        <dbReference type="ARBA" id="ARBA00022771"/>
    </source>
</evidence>
<dbReference type="OrthoDB" id="207411at2759"/>
<evidence type="ECO:0000256" key="5">
    <source>
        <dbReference type="ARBA" id="ARBA00022786"/>
    </source>
</evidence>
<comment type="caution">
    <text evidence="12">The sequence shown here is derived from an EMBL/GenBank/DDBJ whole genome shotgun (WGS) entry which is preliminary data.</text>
</comment>
<evidence type="ECO:0000256" key="2">
    <source>
        <dbReference type="ARBA" id="ARBA00022692"/>
    </source>
</evidence>
<dbReference type="InterPro" id="IPR017907">
    <property type="entry name" value="Znf_RING_CS"/>
</dbReference>
<evidence type="ECO:0000313" key="13">
    <source>
        <dbReference type="Proteomes" id="UP000243579"/>
    </source>
</evidence>
<dbReference type="GO" id="GO:1904294">
    <property type="term" value="P:positive regulation of ERAD pathway"/>
    <property type="evidence" value="ECO:0007669"/>
    <property type="project" value="InterPro"/>
</dbReference>
<accession>A0A1V9ZTN5</accession>
<keyword evidence="6" id="KW-0862">Zinc</keyword>
<evidence type="ECO:0000256" key="3">
    <source>
        <dbReference type="ARBA" id="ARBA00022723"/>
    </source>
</evidence>
<name>A0A1V9ZTN5_ACHHY</name>
<dbReference type="Gene3D" id="3.30.40.10">
    <property type="entry name" value="Zinc/RING finger domain, C3HC4 (zinc finger)"/>
    <property type="match status" value="1"/>
</dbReference>
<keyword evidence="3" id="KW-0479">Metal-binding</keyword>
<reference evidence="12 13" key="1">
    <citation type="journal article" date="2014" name="Genome Biol. Evol.">
        <title>The secreted proteins of Achlya hypogyna and Thraustotheca clavata identify the ancestral oomycete secretome and reveal gene acquisitions by horizontal gene transfer.</title>
        <authorList>
            <person name="Misner I."/>
            <person name="Blouin N."/>
            <person name="Leonard G."/>
            <person name="Richards T.A."/>
            <person name="Lane C.E."/>
        </authorList>
    </citation>
    <scope>NUCLEOTIDE SEQUENCE [LARGE SCALE GENOMIC DNA]</scope>
    <source>
        <strain evidence="12 13">ATCC 48635</strain>
    </source>
</reference>
<evidence type="ECO:0000256" key="6">
    <source>
        <dbReference type="ARBA" id="ARBA00022833"/>
    </source>
</evidence>
<protein>
    <recommendedName>
        <fullName evidence="11">RING-type domain-containing protein</fullName>
    </recommendedName>
</protein>
<dbReference type="AlphaFoldDB" id="A0A1V9ZTN5"/>
<keyword evidence="13" id="KW-1185">Reference proteome</keyword>
<dbReference type="GO" id="GO:0061630">
    <property type="term" value="F:ubiquitin protein ligase activity"/>
    <property type="evidence" value="ECO:0007669"/>
    <property type="project" value="InterPro"/>
</dbReference>
<feature type="compositionally biased region" description="Low complexity" evidence="10">
    <location>
        <begin position="28"/>
        <end position="40"/>
    </location>
</feature>
<keyword evidence="5" id="KW-0833">Ubl conjugation pathway</keyword>
<dbReference type="PROSITE" id="PS00518">
    <property type="entry name" value="ZF_RING_1"/>
    <property type="match status" value="1"/>
</dbReference>
<feature type="domain" description="RING-type" evidence="11">
    <location>
        <begin position="369"/>
        <end position="407"/>
    </location>
</feature>
<gene>
    <name evidence="12" type="ORF">ACHHYP_01719</name>
</gene>
<keyword evidence="7" id="KW-1133">Transmembrane helix</keyword>
<evidence type="ECO:0000256" key="7">
    <source>
        <dbReference type="ARBA" id="ARBA00022989"/>
    </source>
</evidence>
<comment type="subcellular location">
    <subcellularLocation>
        <location evidence="1">Membrane</location>
        <topology evidence="1">Multi-pass membrane protein</topology>
    </subcellularLocation>
</comment>
<dbReference type="PANTHER" id="PTHR15860">
    <property type="entry name" value="UNCHARACTERIZED RING FINGER-CONTAINING PROTEIN"/>
    <property type="match status" value="1"/>
</dbReference>
<keyword evidence="8" id="KW-0472">Membrane</keyword>